<evidence type="ECO:0000313" key="2">
    <source>
        <dbReference type="EMBL" id="MDM7646506.1"/>
    </source>
</evidence>
<keyword evidence="1" id="KW-1133">Transmembrane helix</keyword>
<dbReference type="EMBL" id="JAUCAQ010000010">
    <property type="protein sequence ID" value="MDM7646506.1"/>
    <property type="molecule type" value="Genomic_DNA"/>
</dbReference>
<evidence type="ECO:0000256" key="1">
    <source>
        <dbReference type="SAM" id="Phobius"/>
    </source>
</evidence>
<comment type="caution">
    <text evidence="2">The sequence shown here is derived from an EMBL/GenBank/DDBJ whole genome shotgun (WGS) entry which is preliminary data.</text>
</comment>
<dbReference type="Proteomes" id="UP001242903">
    <property type="component" value="Unassembled WGS sequence"/>
</dbReference>
<reference evidence="2 3" key="1">
    <citation type="submission" date="2023-06" db="EMBL/GenBank/DDBJ databases">
        <title>Draft Genome Sequences of lactic acid bacteria strains isolated from fermented milk products.</title>
        <authorList>
            <person name="Elcheninov A.G."/>
            <person name="Klyukina A."/>
            <person name="Zayulina K.S."/>
            <person name="Gavirova L.A."/>
            <person name="Shcherbakova P.A."/>
            <person name="Shestakov A.I."/>
            <person name="Kublanov I.V."/>
            <person name="Kochetkova T.V."/>
        </authorList>
    </citation>
    <scope>NUCLEOTIDE SEQUENCE [LARGE SCALE GENOMIC DNA]</scope>
    <source>
        <strain evidence="2 3">TOM.81</strain>
    </source>
</reference>
<keyword evidence="1" id="KW-0812">Transmembrane</keyword>
<name>A0ABT7RYX2_9LACO</name>
<evidence type="ECO:0000313" key="3">
    <source>
        <dbReference type="Proteomes" id="UP001242903"/>
    </source>
</evidence>
<feature type="transmembrane region" description="Helical" evidence="1">
    <location>
        <begin position="33"/>
        <end position="56"/>
    </location>
</feature>
<organism evidence="2 3">
    <name type="scientific">Leuconostoc falkenbergense</name>
    <dbReference type="NCBI Taxonomy" id="2766470"/>
    <lineage>
        <taxon>Bacteria</taxon>
        <taxon>Bacillati</taxon>
        <taxon>Bacillota</taxon>
        <taxon>Bacilli</taxon>
        <taxon>Lactobacillales</taxon>
        <taxon>Lactobacillaceae</taxon>
        <taxon>Leuconostoc</taxon>
    </lineage>
</organism>
<accession>A0ABT7RYX2</accession>
<sequence>MYTTVLFAIIFCVIVGVIFLAIGFNARHPVAKYICQFIGFALLVFAIIFLLTHYWWWI</sequence>
<gene>
    <name evidence="2" type="ORF">QUE93_05705</name>
</gene>
<protein>
    <submittedName>
        <fullName evidence="2">Uncharacterized protein</fullName>
    </submittedName>
</protein>
<feature type="transmembrane region" description="Helical" evidence="1">
    <location>
        <begin position="6"/>
        <end position="26"/>
    </location>
</feature>
<keyword evidence="1" id="KW-0472">Membrane</keyword>
<proteinExistence type="predicted"/>
<keyword evidence="3" id="KW-1185">Reference proteome</keyword>
<dbReference type="RefSeq" id="WP_289456292.1">
    <property type="nucleotide sequence ID" value="NZ_JAUCAQ010000010.1"/>
</dbReference>